<dbReference type="PROSITE" id="PS00028">
    <property type="entry name" value="ZINC_FINGER_C2H2_1"/>
    <property type="match status" value="2"/>
</dbReference>
<evidence type="ECO:0000313" key="7">
    <source>
        <dbReference type="Proteomes" id="UP000286415"/>
    </source>
</evidence>
<keyword evidence="4" id="KW-0862">Zinc</keyword>
<dbReference type="AlphaFoldDB" id="A0A3R7DIA5"/>
<evidence type="ECO:0000313" key="6">
    <source>
        <dbReference type="EMBL" id="KAG5441607.1"/>
    </source>
</evidence>
<dbReference type="Proteomes" id="UP000286415">
    <property type="component" value="Unassembled WGS sequence"/>
</dbReference>
<dbReference type="GO" id="GO:0008270">
    <property type="term" value="F:zinc ion binding"/>
    <property type="evidence" value="ECO:0007669"/>
    <property type="project" value="UniProtKB-KW"/>
</dbReference>
<accession>A0A3R7DIA5</accession>
<feature type="domain" description="C2H2-type" evidence="5">
    <location>
        <begin position="192"/>
        <end position="220"/>
    </location>
</feature>
<dbReference type="InterPro" id="IPR013087">
    <property type="entry name" value="Znf_C2H2_type"/>
</dbReference>
<feature type="domain" description="C2H2-type" evidence="5">
    <location>
        <begin position="221"/>
        <end position="249"/>
    </location>
</feature>
<dbReference type="OrthoDB" id="9873027at2759"/>
<reference evidence="6 7" key="1">
    <citation type="journal article" date="2018" name="Biotechnol. Adv.">
        <title>Improved genomic resources and new bioinformatic workflow for the carcinogenic parasite Clonorchis sinensis: Biotechnological implications.</title>
        <authorList>
            <person name="Wang D."/>
            <person name="Korhonen P.K."/>
            <person name="Gasser R.B."/>
            <person name="Young N.D."/>
        </authorList>
    </citation>
    <scope>NUCLEOTIDE SEQUENCE [LARGE SCALE GENOMIC DNA]</scope>
    <source>
        <strain evidence="6">Cs-k2</strain>
    </source>
</reference>
<dbReference type="InParanoid" id="A0A3R7DIA5"/>
<keyword evidence="3" id="KW-0863">Zinc-finger</keyword>
<reference evidence="6 7" key="2">
    <citation type="journal article" date="2021" name="Genomics">
        <title>High-quality reference genome for Clonorchis sinensis.</title>
        <authorList>
            <person name="Young N.D."/>
            <person name="Stroehlein A.J."/>
            <person name="Kinkar L."/>
            <person name="Wang T."/>
            <person name="Sohn W.M."/>
            <person name="Chang B.C.H."/>
            <person name="Kaur P."/>
            <person name="Weisz D."/>
            <person name="Dudchenko O."/>
            <person name="Aiden E.L."/>
            <person name="Korhonen P.K."/>
            <person name="Gasser R.B."/>
        </authorList>
    </citation>
    <scope>NUCLEOTIDE SEQUENCE [LARGE SCALE GENOMIC DNA]</scope>
    <source>
        <strain evidence="6">Cs-k2</strain>
    </source>
</reference>
<comment type="caution">
    <text evidence="6">The sequence shown here is derived from an EMBL/GenBank/DDBJ whole genome shotgun (WGS) entry which is preliminary data.</text>
</comment>
<dbReference type="PANTHER" id="PTHR24379:SF121">
    <property type="entry name" value="C2H2-TYPE DOMAIN-CONTAINING PROTEIN"/>
    <property type="match status" value="1"/>
</dbReference>
<proteinExistence type="predicted"/>
<dbReference type="STRING" id="79923.A0A3R7DIA5"/>
<evidence type="ECO:0000256" key="3">
    <source>
        <dbReference type="ARBA" id="ARBA00022771"/>
    </source>
</evidence>
<organism evidence="6 7">
    <name type="scientific">Clonorchis sinensis</name>
    <name type="common">Chinese liver fluke</name>
    <dbReference type="NCBI Taxonomy" id="79923"/>
    <lineage>
        <taxon>Eukaryota</taxon>
        <taxon>Metazoa</taxon>
        <taxon>Spiralia</taxon>
        <taxon>Lophotrochozoa</taxon>
        <taxon>Platyhelminthes</taxon>
        <taxon>Trematoda</taxon>
        <taxon>Digenea</taxon>
        <taxon>Opisthorchiida</taxon>
        <taxon>Opisthorchiata</taxon>
        <taxon>Opisthorchiidae</taxon>
        <taxon>Clonorchis</taxon>
    </lineage>
</organism>
<dbReference type="Gene3D" id="3.30.160.60">
    <property type="entry name" value="Classic Zinc Finger"/>
    <property type="match status" value="2"/>
</dbReference>
<name>A0A3R7DIA5_CLOSI</name>
<dbReference type="SMART" id="SM00355">
    <property type="entry name" value="ZnF_C2H2"/>
    <property type="match status" value="3"/>
</dbReference>
<keyword evidence="2" id="KW-0677">Repeat</keyword>
<sequence length="297" mass="33702">MFSGCEVFTLVTICFHNMVFAQGHRGAPKILLTEIRRGVEKTTQPSSSGKLLYPTMSVTLTGATNSLGSEVRRNGITNNSKQARNAKSYQYPEILGRFPNPSPIEKHRESSSAGHGYWCTLYPRAYMHSSTFCRHIERIHPGQGSCPTRISTPRVSHVMTTRHKCDECRNESPSYPCLFAHKTDAHTNRRRPVCWKCGLDFMDNSGLKKHIKFKHTKVEPCKCDACNRKFTYLNNFRRHMNTVHNRKHTDASVGVVCGCKNCLAADDVQPYVEVCNSPINMAPDISRRIHTETQDRQ</sequence>
<gene>
    <name evidence="6" type="ORF">CSKR_114016</name>
</gene>
<dbReference type="PROSITE" id="PS50157">
    <property type="entry name" value="ZINC_FINGER_C2H2_2"/>
    <property type="match status" value="2"/>
</dbReference>
<protein>
    <submittedName>
        <fullName evidence="6">Zinc finger X-chromosomal protein</fullName>
    </submittedName>
</protein>
<evidence type="ECO:0000256" key="4">
    <source>
        <dbReference type="ARBA" id="ARBA00022833"/>
    </source>
</evidence>
<keyword evidence="1" id="KW-0479">Metal-binding</keyword>
<evidence type="ECO:0000256" key="2">
    <source>
        <dbReference type="ARBA" id="ARBA00022737"/>
    </source>
</evidence>
<evidence type="ECO:0000256" key="1">
    <source>
        <dbReference type="ARBA" id="ARBA00022723"/>
    </source>
</evidence>
<keyword evidence="7" id="KW-1185">Reference proteome</keyword>
<dbReference type="Pfam" id="PF00096">
    <property type="entry name" value="zf-C2H2"/>
    <property type="match status" value="2"/>
</dbReference>
<dbReference type="SUPFAM" id="SSF57667">
    <property type="entry name" value="beta-beta-alpha zinc fingers"/>
    <property type="match status" value="1"/>
</dbReference>
<dbReference type="EMBL" id="NIRI02000077">
    <property type="protein sequence ID" value="KAG5441607.1"/>
    <property type="molecule type" value="Genomic_DNA"/>
</dbReference>
<dbReference type="PANTHER" id="PTHR24379">
    <property type="entry name" value="KRAB AND ZINC FINGER DOMAIN-CONTAINING"/>
    <property type="match status" value="1"/>
</dbReference>
<dbReference type="InterPro" id="IPR036236">
    <property type="entry name" value="Znf_C2H2_sf"/>
</dbReference>
<evidence type="ECO:0000259" key="5">
    <source>
        <dbReference type="PROSITE" id="PS50157"/>
    </source>
</evidence>